<protein>
    <submittedName>
        <fullName evidence="1">Uncharacterized protein</fullName>
    </submittedName>
</protein>
<reference evidence="1 2" key="1">
    <citation type="submission" date="2020-03" db="EMBL/GenBank/DDBJ databases">
        <title>Complete Genome Sequence of Halomonas meridiana strain Eplume2, isolated from hydrothermal-plume in the north east Pacific Ocean.</title>
        <authorList>
            <person name="Kurihara Y."/>
            <person name="Kawai S."/>
            <person name="Sakai A."/>
            <person name="Galipon J."/>
            <person name="Arakawa K."/>
        </authorList>
    </citation>
    <scope>NUCLEOTIDE SEQUENCE [LARGE SCALE GENOMIC DNA]</scope>
    <source>
        <strain evidence="1 2">Eplume2</strain>
    </source>
</reference>
<name>A0A6F8XEQ3_9GAMM</name>
<keyword evidence="2" id="KW-1185">Reference proteome</keyword>
<gene>
    <name evidence="1" type="ORF">HMEPL2_19080</name>
</gene>
<organism evidence="1 2">
    <name type="scientific">Vreelandella aquamarina</name>
    <dbReference type="NCBI Taxonomy" id="77097"/>
    <lineage>
        <taxon>Bacteria</taxon>
        <taxon>Pseudomonadati</taxon>
        <taxon>Pseudomonadota</taxon>
        <taxon>Gammaproteobacteria</taxon>
        <taxon>Oceanospirillales</taxon>
        <taxon>Halomonadaceae</taxon>
        <taxon>Vreelandella</taxon>
    </lineage>
</organism>
<accession>A0A6F8XEQ3</accession>
<evidence type="ECO:0000313" key="2">
    <source>
        <dbReference type="Proteomes" id="UP000501053"/>
    </source>
</evidence>
<dbReference type="RefSeq" id="WP_172514947.1">
    <property type="nucleotide sequence ID" value="NZ_AP022869.1"/>
</dbReference>
<proteinExistence type="predicted"/>
<evidence type="ECO:0000313" key="1">
    <source>
        <dbReference type="EMBL" id="BCB71557.1"/>
    </source>
</evidence>
<dbReference type="Proteomes" id="UP000501053">
    <property type="component" value="Chromosome"/>
</dbReference>
<sequence>MIVLHPERLAFFCGTLSIELIFTPTKEDINAALKGLRDGDELADVMFDLTGQADRYVQVIIIKVDISFSDTAFITRRCPSRPADTSPAKI</sequence>
<dbReference type="EMBL" id="AP022869">
    <property type="protein sequence ID" value="BCB71557.1"/>
    <property type="molecule type" value="Genomic_DNA"/>
</dbReference>
<dbReference type="AlphaFoldDB" id="A0A6F8XEQ3"/>